<evidence type="ECO:0008006" key="3">
    <source>
        <dbReference type="Google" id="ProtNLM"/>
    </source>
</evidence>
<name>A0A8J4HCC1_9PROT</name>
<organism evidence="2">
    <name type="scientific">Acidicaldus sp</name>
    <dbReference type="NCBI Taxonomy" id="1872105"/>
    <lineage>
        <taxon>Bacteria</taxon>
        <taxon>Pseudomonadati</taxon>
        <taxon>Pseudomonadota</taxon>
        <taxon>Alphaproteobacteria</taxon>
        <taxon>Acetobacterales</taxon>
        <taxon>Acetobacteraceae</taxon>
        <taxon>Acidicaldus</taxon>
    </lineage>
</organism>
<proteinExistence type="predicted"/>
<evidence type="ECO:0000256" key="1">
    <source>
        <dbReference type="SAM" id="SignalP"/>
    </source>
</evidence>
<reference evidence="2" key="1">
    <citation type="journal article" date="2020" name="mSystems">
        <title>Genome- and Community-Level Interaction Insights into Carbon Utilization and Element Cycling Functions of Hydrothermarchaeota in Hydrothermal Sediment.</title>
        <authorList>
            <person name="Zhou Z."/>
            <person name="Liu Y."/>
            <person name="Xu W."/>
            <person name="Pan J."/>
            <person name="Luo Z.H."/>
            <person name="Li M."/>
        </authorList>
    </citation>
    <scope>NUCLEOTIDE SEQUENCE</scope>
    <source>
        <strain evidence="2">SpSt-997</strain>
    </source>
</reference>
<keyword evidence="1" id="KW-0732">Signal</keyword>
<feature type="chain" id="PRO_5035234936" description="Lipocalin-like domain-containing protein" evidence="1">
    <location>
        <begin position="28"/>
        <end position="160"/>
    </location>
</feature>
<dbReference type="EMBL" id="DTQM01000215">
    <property type="protein sequence ID" value="HGC43772.1"/>
    <property type="molecule type" value="Genomic_DNA"/>
</dbReference>
<gene>
    <name evidence="2" type="ORF">ENY07_11220</name>
</gene>
<dbReference type="AlphaFoldDB" id="A0A8J4HCC1"/>
<comment type="caution">
    <text evidence="2">The sequence shown here is derived from an EMBL/GenBank/DDBJ whole genome shotgun (WGS) entry which is preliminary data.</text>
</comment>
<sequence length="160" mass="17400">MRQCGGKQLGFGLCGALMLVAAGAAWADDANPFIGRWHWDQAQSKLPPGEPAPADMILDFSRVDSLHVRWSVTTTDAQQRKSTETYDTPANGEFYPIDATTTAAFRLNDTALQATFKGPAGETDTMNCALSTDQRKMTCRGTLTAPDGKTATYLDVYDRD</sequence>
<protein>
    <recommendedName>
        <fullName evidence="3">Lipocalin-like domain-containing protein</fullName>
    </recommendedName>
</protein>
<evidence type="ECO:0000313" key="2">
    <source>
        <dbReference type="EMBL" id="HGC43772.1"/>
    </source>
</evidence>
<feature type="signal peptide" evidence="1">
    <location>
        <begin position="1"/>
        <end position="27"/>
    </location>
</feature>
<accession>A0A8J4HCC1</accession>